<evidence type="ECO:0000313" key="2">
    <source>
        <dbReference type="Proteomes" id="UP000184170"/>
    </source>
</evidence>
<dbReference type="EMBL" id="FQVA01000001">
    <property type="protein sequence ID" value="SHF05775.1"/>
    <property type="molecule type" value="Genomic_DNA"/>
</dbReference>
<protein>
    <submittedName>
        <fullName evidence="1">Uncharacterized protein</fullName>
    </submittedName>
</protein>
<proteinExistence type="predicted"/>
<name>A0A1M4YIV5_9GAMM</name>
<evidence type="ECO:0000313" key="1">
    <source>
        <dbReference type="EMBL" id="SHF05775.1"/>
    </source>
</evidence>
<reference evidence="2" key="1">
    <citation type="submission" date="2016-11" db="EMBL/GenBank/DDBJ databases">
        <authorList>
            <person name="Varghese N."/>
            <person name="Submissions S."/>
        </authorList>
    </citation>
    <scope>NUCLEOTIDE SEQUENCE [LARGE SCALE GENOMIC DNA]</scope>
    <source>
        <strain evidence="2">CGMCC 1.7063</strain>
    </source>
</reference>
<dbReference type="Proteomes" id="UP000184170">
    <property type="component" value="Unassembled WGS sequence"/>
</dbReference>
<sequence>MGNAFDSLAGLSLEWTGVHHSESGDFSELSTHIVSYETERECYVTAGGKRVGEALYSYKRLDSRMAIVIYRPEVYRGLRGVVLYAMLDFENATDRAVIVADGEPFAVANGTFRVVQTQLRPSASGND</sequence>
<keyword evidence="2" id="KW-1185">Reference proteome</keyword>
<gene>
    <name evidence="1" type="ORF">SAMN04487965_1265</name>
</gene>
<dbReference type="OrthoDB" id="3394957at2"/>
<organism evidence="1 2">
    <name type="scientific">Microbulbifer donghaiensis</name>
    <dbReference type="NCBI Taxonomy" id="494016"/>
    <lineage>
        <taxon>Bacteria</taxon>
        <taxon>Pseudomonadati</taxon>
        <taxon>Pseudomonadota</taxon>
        <taxon>Gammaproteobacteria</taxon>
        <taxon>Cellvibrionales</taxon>
        <taxon>Microbulbiferaceae</taxon>
        <taxon>Microbulbifer</taxon>
    </lineage>
</organism>
<dbReference type="AlphaFoldDB" id="A0A1M4YIV5"/>
<dbReference type="STRING" id="494016.SAMN04487965_1265"/>
<accession>A0A1M4YIV5</accession>